<feature type="transmembrane region" description="Helical" evidence="6">
    <location>
        <begin position="362"/>
        <end position="380"/>
    </location>
</feature>
<feature type="transmembrane region" description="Helical" evidence="6">
    <location>
        <begin position="265"/>
        <end position="289"/>
    </location>
</feature>
<feature type="transmembrane region" description="Helical" evidence="6">
    <location>
        <begin position="77"/>
        <end position="97"/>
    </location>
</feature>
<evidence type="ECO:0000256" key="3">
    <source>
        <dbReference type="ARBA" id="ARBA00022692"/>
    </source>
</evidence>
<evidence type="ECO:0000256" key="1">
    <source>
        <dbReference type="ARBA" id="ARBA00004141"/>
    </source>
</evidence>
<dbReference type="Gene3D" id="1.20.1740.10">
    <property type="entry name" value="Amino acid/polyamine transporter I"/>
    <property type="match status" value="1"/>
</dbReference>
<evidence type="ECO:0000313" key="8">
    <source>
        <dbReference type="EMBL" id="GAX78790.1"/>
    </source>
</evidence>
<evidence type="ECO:0000313" key="9">
    <source>
        <dbReference type="Proteomes" id="UP000232323"/>
    </source>
</evidence>
<dbReference type="GO" id="GO:0015171">
    <property type="term" value="F:amino acid transmembrane transporter activity"/>
    <property type="evidence" value="ECO:0007669"/>
    <property type="project" value="TreeGrafter"/>
</dbReference>
<feature type="transmembrane region" description="Helical" evidence="6">
    <location>
        <begin position="309"/>
        <end position="332"/>
    </location>
</feature>
<dbReference type="Proteomes" id="UP000232323">
    <property type="component" value="Unassembled WGS sequence"/>
</dbReference>
<dbReference type="EMBL" id="BEGY01000035">
    <property type="protein sequence ID" value="GAX78790.1"/>
    <property type="molecule type" value="Genomic_DNA"/>
</dbReference>
<gene>
    <name evidence="8" type="ORF">CEUSTIGMA_g6227.t1</name>
</gene>
<feature type="transmembrane region" description="Helical" evidence="6">
    <location>
        <begin position="159"/>
        <end position="181"/>
    </location>
</feature>
<dbReference type="PANTHER" id="PTHR43243">
    <property type="entry name" value="INNER MEMBRANE TRANSPORTER YGJI-RELATED"/>
    <property type="match status" value="1"/>
</dbReference>
<feature type="transmembrane region" description="Helical" evidence="6">
    <location>
        <begin position="503"/>
        <end position="519"/>
    </location>
</feature>
<evidence type="ECO:0000256" key="4">
    <source>
        <dbReference type="ARBA" id="ARBA00022989"/>
    </source>
</evidence>
<keyword evidence="9" id="KW-1185">Reference proteome</keyword>
<accession>A0A250X7Q2</accession>
<dbReference type="InterPro" id="IPR029485">
    <property type="entry name" value="CAT_C"/>
</dbReference>
<dbReference type="Pfam" id="PF13520">
    <property type="entry name" value="AA_permease_2"/>
    <property type="match status" value="1"/>
</dbReference>
<keyword evidence="4 6" id="KW-1133">Transmembrane helix</keyword>
<dbReference type="InterPro" id="IPR002293">
    <property type="entry name" value="AA/rel_permease1"/>
</dbReference>
<feature type="transmembrane region" description="Helical" evidence="6">
    <location>
        <begin position="386"/>
        <end position="407"/>
    </location>
</feature>
<dbReference type="GO" id="GO:0005886">
    <property type="term" value="C:plasma membrane"/>
    <property type="evidence" value="ECO:0007669"/>
    <property type="project" value="TreeGrafter"/>
</dbReference>
<dbReference type="AlphaFoldDB" id="A0A250X7Q2"/>
<dbReference type="OrthoDB" id="3900342at2759"/>
<keyword evidence="3 6" id="KW-0812">Transmembrane</keyword>
<feature type="transmembrane region" description="Helical" evidence="6">
    <location>
        <begin position="476"/>
        <end position="497"/>
    </location>
</feature>
<proteinExistence type="inferred from homology"/>
<feature type="transmembrane region" description="Helical" evidence="6">
    <location>
        <begin position="118"/>
        <end position="139"/>
    </location>
</feature>
<protein>
    <recommendedName>
        <fullName evidence="7">Cationic amino acid transporter C-terminal domain-containing protein</fullName>
    </recommendedName>
</protein>
<evidence type="ECO:0000256" key="5">
    <source>
        <dbReference type="ARBA" id="ARBA00023136"/>
    </source>
</evidence>
<evidence type="ECO:0000259" key="7">
    <source>
        <dbReference type="Pfam" id="PF13906"/>
    </source>
</evidence>
<evidence type="ECO:0000256" key="2">
    <source>
        <dbReference type="ARBA" id="ARBA00008572"/>
    </source>
</evidence>
<keyword evidence="5 6" id="KW-0472">Membrane</keyword>
<dbReference type="Pfam" id="PF13906">
    <property type="entry name" value="AA_permease_C"/>
    <property type="match status" value="1"/>
</dbReference>
<evidence type="ECO:0000256" key="6">
    <source>
        <dbReference type="SAM" id="Phobius"/>
    </source>
</evidence>
<feature type="transmembrane region" description="Helical" evidence="6">
    <location>
        <begin position="419"/>
        <end position="437"/>
    </location>
</feature>
<dbReference type="STRING" id="1157962.A0A250X7Q2"/>
<reference evidence="8 9" key="1">
    <citation type="submission" date="2017-08" db="EMBL/GenBank/DDBJ databases">
        <title>Acidophilic green algal genome provides insights into adaptation to an acidic environment.</title>
        <authorList>
            <person name="Hirooka S."/>
            <person name="Hirose Y."/>
            <person name="Kanesaki Y."/>
            <person name="Higuchi S."/>
            <person name="Fujiwara T."/>
            <person name="Onuma R."/>
            <person name="Era A."/>
            <person name="Ohbayashi R."/>
            <person name="Uzuka A."/>
            <person name="Nozaki H."/>
            <person name="Yoshikawa H."/>
            <person name="Miyagishima S.Y."/>
        </authorList>
    </citation>
    <scope>NUCLEOTIDE SEQUENCE [LARGE SCALE GENOMIC DNA]</scope>
    <source>
        <strain evidence="8 9">NIES-2499</strain>
    </source>
</reference>
<dbReference type="PANTHER" id="PTHR43243:SF41">
    <property type="entry name" value="CATIONIC AMINO ACID TRANSPORTER 7, CHLOROPLASTIC"/>
    <property type="match status" value="1"/>
</dbReference>
<feature type="transmembrane region" description="Helical" evidence="6">
    <location>
        <begin position="193"/>
        <end position="213"/>
    </location>
</feature>
<sequence>MGSVKQTFRSVFQKFQRKGFVIRSFEEQNDRSVSGHDMHRVLSAFDLVILGIGCTIGAGIVVLTGVAAHDLAGPGVVLSYVFGGIAAMLTAFCYAEFAAAYPVAGGAFNYISLTYGEFIAWVAACDLILEYTLSAAAVAKGFTAYLASLIQVDLSFLRLQYGLLTFDLPALGSVVILSLVLMRSTQESSTFNVVMVSIHILLIIFVICAGFPFAKAENYTPFLPFGMRGVFSGASVIFFSFIGFDTVSTAAEECKRPSRDLPIGIIGSLGTCTVLYVLMCLVITGMQPYMDIDINAPFSVAFDAVGLHWARTVVALGALAGILTSLLGSLLGQARIYVVLGRQYLLPPWLARVSERSGTPVNAAKVTMITAGLLALLFDIDVLAELVSIGTLVVFAMVCSGIIFRRYWVRGEGEPLRPIGLRLVAVSVASIAFSISFTEGAPVAVPICMLALWAAATASFLMLPVRYVPETYRCPLCPWLPSLGMLCTLHLIGSLGWPAYLRWIIWLSLSTLVYLLYGLHRSQGEAQSKLSLIAGEGIVSSSHHELGRSMSDAWDSLPSSAHHPDGAGIDSETLEHMPLVGVTHGRQGIIQDVQLVGLRTETIL</sequence>
<comment type="subcellular location">
    <subcellularLocation>
        <location evidence="1">Membrane</location>
        <topology evidence="1">Multi-pass membrane protein</topology>
    </subcellularLocation>
</comment>
<feature type="transmembrane region" description="Helical" evidence="6">
    <location>
        <begin position="443"/>
        <end position="464"/>
    </location>
</feature>
<feature type="transmembrane region" description="Helical" evidence="6">
    <location>
        <begin position="41"/>
        <end position="65"/>
    </location>
</feature>
<organism evidence="8 9">
    <name type="scientific">Chlamydomonas eustigma</name>
    <dbReference type="NCBI Taxonomy" id="1157962"/>
    <lineage>
        <taxon>Eukaryota</taxon>
        <taxon>Viridiplantae</taxon>
        <taxon>Chlorophyta</taxon>
        <taxon>core chlorophytes</taxon>
        <taxon>Chlorophyceae</taxon>
        <taxon>CS clade</taxon>
        <taxon>Chlamydomonadales</taxon>
        <taxon>Chlamydomonadaceae</taxon>
        <taxon>Chlamydomonas</taxon>
    </lineage>
</organism>
<comment type="caution">
    <text evidence="8">The sequence shown here is derived from an EMBL/GenBank/DDBJ whole genome shotgun (WGS) entry which is preliminary data.</text>
</comment>
<name>A0A250X7Q2_9CHLO</name>
<feature type="transmembrane region" description="Helical" evidence="6">
    <location>
        <begin position="225"/>
        <end position="244"/>
    </location>
</feature>
<comment type="similarity">
    <text evidence="2">Belongs to the amino acid-polyamine-organocation (APC) superfamily. Cationic amino acid transporter (CAT) (TC 2.A.3.3) family.</text>
</comment>
<feature type="domain" description="Cationic amino acid transporter C-terminal" evidence="7">
    <location>
        <begin position="472"/>
        <end position="522"/>
    </location>
</feature>